<evidence type="ECO:0008006" key="3">
    <source>
        <dbReference type="Google" id="ProtNLM"/>
    </source>
</evidence>
<dbReference type="SUPFAM" id="SSF52047">
    <property type="entry name" value="RNI-like"/>
    <property type="match status" value="1"/>
</dbReference>
<sequence>MACGESEDDPMQYDQQRQYLTLVSPLWRDTVICDSRLWTSVVIKYDTTVVQVKEMTRYARRRSVHIHITTGINEVHAALFLEQFKALALPLSVLAMQSNHISMTSNTFRSSLRIMRWLSDCLTAHVARLDLVLTGEIVVGRNSKLPFPLLPCSLLKRMVIQYSFVHKPSTPLMTSLTHLYFGPLDMDVGEMGVPWSHVRDMLQECLQLTHLTLDRVECRDMRFALDEDNYECAIPRLKHLWVICDDMASGYMMLALQLPVIEYLRFQSSIYSSYFLGGFLMNGFSSAADRIITLELSARNLPHSYLLEEIIESFSNLQVLDLRGCTKNIVTALSGLRARDPAPLCPDLRIIYVSFRMKRKHMRRTLCRRHAGHFAPECTIAIDAPDDRGPRLRSGFIGTGNNRLLKTQYEEPQVSGLDWYLG</sequence>
<dbReference type="Proteomes" id="UP001362999">
    <property type="component" value="Unassembled WGS sequence"/>
</dbReference>
<evidence type="ECO:0000313" key="1">
    <source>
        <dbReference type="EMBL" id="KAK7000256.1"/>
    </source>
</evidence>
<comment type="caution">
    <text evidence="1">The sequence shown here is derived from an EMBL/GenBank/DDBJ whole genome shotgun (WGS) entry which is preliminary data.</text>
</comment>
<dbReference type="InterPro" id="IPR032675">
    <property type="entry name" value="LRR_dom_sf"/>
</dbReference>
<organism evidence="1 2">
    <name type="scientific">Favolaschia claudopus</name>
    <dbReference type="NCBI Taxonomy" id="2862362"/>
    <lineage>
        <taxon>Eukaryota</taxon>
        <taxon>Fungi</taxon>
        <taxon>Dikarya</taxon>
        <taxon>Basidiomycota</taxon>
        <taxon>Agaricomycotina</taxon>
        <taxon>Agaricomycetes</taxon>
        <taxon>Agaricomycetidae</taxon>
        <taxon>Agaricales</taxon>
        <taxon>Marasmiineae</taxon>
        <taxon>Mycenaceae</taxon>
        <taxon>Favolaschia</taxon>
    </lineage>
</organism>
<evidence type="ECO:0000313" key="2">
    <source>
        <dbReference type="Proteomes" id="UP001362999"/>
    </source>
</evidence>
<accession>A0AAW0A377</accession>
<reference evidence="1 2" key="1">
    <citation type="journal article" date="2024" name="J Genomics">
        <title>Draft genome sequencing and assembly of Favolaschia claudopus CIRM-BRFM 2984 isolated from oak limbs.</title>
        <authorList>
            <person name="Navarro D."/>
            <person name="Drula E."/>
            <person name="Chaduli D."/>
            <person name="Cazenave R."/>
            <person name="Ahrendt S."/>
            <person name="Wang J."/>
            <person name="Lipzen A."/>
            <person name="Daum C."/>
            <person name="Barry K."/>
            <person name="Grigoriev I.V."/>
            <person name="Favel A."/>
            <person name="Rosso M.N."/>
            <person name="Martin F."/>
        </authorList>
    </citation>
    <scope>NUCLEOTIDE SEQUENCE [LARGE SCALE GENOMIC DNA]</scope>
    <source>
        <strain evidence="1 2">CIRM-BRFM 2984</strain>
    </source>
</reference>
<dbReference type="AlphaFoldDB" id="A0AAW0A377"/>
<gene>
    <name evidence="1" type="ORF">R3P38DRAFT_2797519</name>
</gene>
<name>A0AAW0A377_9AGAR</name>
<protein>
    <recommendedName>
        <fullName evidence="3">F-box domain-containing protein</fullName>
    </recommendedName>
</protein>
<keyword evidence="2" id="KW-1185">Reference proteome</keyword>
<dbReference type="Gene3D" id="3.80.10.10">
    <property type="entry name" value="Ribonuclease Inhibitor"/>
    <property type="match status" value="1"/>
</dbReference>
<dbReference type="EMBL" id="JAWWNJ010000089">
    <property type="protein sequence ID" value="KAK7000256.1"/>
    <property type="molecule type" value="Genomic_DNA"/>
</dbReference>
<proteinExistence type="predicted"/>